<evidence type="ECO:0000313" key="1">
    <source>
        <dbReference type="EMBL" id="MEU8136579.1"/>
    </source>
</evidence>
<organism evidence="1 2">
    <name type="scientific">Streptodolium elevatio</name>
    <dbReference type="NCBI Taxonomy" id="3157996"/>
    <lineage>
        <taxon>Bacteria</taxon>
        <taxon>Bacillati</taxon>
        <taxon>Actinomycetota</taxon>
        <taxon>Actinomycetes</taxon>
        <taxon>Kitasatosporales</taxon>
        <taxon>Streptomycetaceae</taxon>
        <taxon>Streptodolium</taxon>
    </lineage>
</organism>
<dbReference type="RefSeq" id="WP_358357238.1">
    <property type="nucleotide sequence ID" value="NZ_JBEZFP010000066.1"/>
</dbReference>
<proteinExistence type="predicted"/>
<name>A0ABV3DNV6_9ACTN</name>
<reference evidence="1 2" key="1">
    <citation type="submission" date="2024-06" db="EMBL/GenBank/DDBJ databases">
        <title>The Natural Products Discovery Center: Release of the First 8490 Sequenced Strains for Exploring Actinobacteria Biosynthetic Diversity.</title>
        <authorList>
            <person name="Kalkreuter E."/>
            <person name="Kautsar S.A."/>
            <person name="Yang D."/>
            <person name="Bader C.D."/>
            <person name="Teijaro C.N."/>
            <person name="Fluegel L."/>
            <person name="Davis C.M."/>
            <person name="Simpson J.R."/>
            <person name="Lauterbach L."/>
            <person name="Steele A.D."/>
            <person name="Gui C."/>
            <person name="Meng S."/>
            <person name="Li G."/>
            <person name="Viehrig K."/>
            <person name="Ye F."/>
            <person name="Su P."/>
            <person name="Kiefer A.F."/>
            <person name="Nichols A."/>
            <person name="Cepeda A.J."/>
            <person name="Yan W."/>
            <person name="Fan B."/>
            <person name="Jiang Y."/>
            <person name="Adhikari A."/>
            <person name="Zheng C.-J."/>
            <person name="Schuster L."/>
            <person name="Cowan T.M."/>
            <person name="Smanski M.J."/>
            <person name="Chevrette M.G."/>
            <person name="De Carvalho L.P.S."/>
            <person name="Shen B."/>
        </authorList>
    </citation>
    <scope>NUCLEOTIDE SEQUENCE [LARGE SCALE GENOMIC DNA]</scope>
    <source>
        <strain evidence="1 2">NPDC048946</strain>
    </source>
</reference>
<dbReference type="Proteomes" id="UP001551482">
    <property type="component" value="Unassembled WGS sequence"/>
</dbReference>
<protein>
    <submittedName>
        <fullName evidence="1">Uncharacterized protein</fullName>
    </submittedName>
</protein>
<gene>
    <name evidence="1" type="ORF">AB0C36_24090</name>
</gene>
<dbReference type="EMBL" id="JBEZFP010000066">
    <property type="protein sequence ID" value="MEU8136579.1"/>
    <property type="molecule type" value="Genomic_DNA"/>
</dbReference>
<evidence type="ECO:0000313" key="2">
    <source>
        <dbReference type="Proteomes" id="UP001551482"/>
    </source>
</evidence>
<keyword evidence="2" id="KW-1185">Reference proteome</keyword>
<comment type="caution">
    <text evidence="1">The sequence shown here is derived from an EMBL/GenBank/DDBJ whole genome shotgun (WGS) entry which is preliminary data.</text>
</comment>
<sequence length="306" mass="31555">MTDTRNVDFAFRATDFLGFVAPMETAKPTDMTPLTAPWVCLGWLAKTGGQFESTEERVELEAAGEVDPIASSIIKVTRPVKFSADEAMSPLIRALLDNVALSDVAPGVDGIAAYDLPSQPRRRRYAWIFAAIEAGGKAMWRYMPAGEVTGRAGDNNGTDAYTVPEFTVTGFKSPTGMSALSHLLDYGTADLGAFFSSEQQQVAITGTPTGGTFTLTFDGETTSGIAYNATAANVKTALEALPNVEAGDITATGGALPGTPVVVTFGGSLSGTNVAQMTGSAASLTGGTTPAVVVTTTAGGAVSMLD</sequence>
<accession>A0ABV3DNV6</accession>